<protein>
    <submittedName>
        <fullName evidence="8">NADP-reducing hydrogenase subunit HndA</fullName>
        <ecNumber evidence="8">1.12.1.3</ecNumber>
    </submittedName>
</protein>
<proteinExistence type="inferred from homology"/>
<evidence type="ECO:0000256" key="1">
    <source>
        <dbReference type="ARBA" id="ARBA00010643"/>
    </source>
</evidence>
<feature type="binding site" evidence="7">
    <location>
        <position position="132"/>
    </location>
    <ligand>
        <name>[2Fe-2S] cluster</name>
        <dbReference type="ChEBI" id="CHEBI:190135"/>
    </ligand>
</feature>
<evidence type="ECO:0000313" key="8">
    <source>
        <dbReference type="EMBL" id="OLS03747.1"/>
    </source>
</evidence>
<organism evidence="8 9">
    <name type="scientific">Tissierella creatinophila DSM 6911</name>
    <dbReference type="NCBI Taxonomy" id="1123403"/>
    <lineage>
        <taxon>Bacteria</taxon>
        <taxon>Bacillati</taxon>
        <taxon>Bacillota</taxon>
        <taxon>Tissierellia</taxon>
        <taxon>Tissierellales</taxon>
        <taxon>Tissierellaceae</taxon>
        <taxon>Tissierella</taxon>
    </lineage>
</organism>
<dbReference type="InterPro" id="IPR002023">
    <property type="entry name" value="NuoE-like"/>
</dbReference>
<dbReference type="InterPro" id="IPR028431">
    <property type="entry name" value="NADP_DH_HndA-like"/>
</dbReference>
<sequence>MEFVFDRENNKEGIEDLEIFIEDNKDKLGALMPIMQKTQEIFGYLPLEMLQLISRRTGTPLSEIYGVATFYSQFSFIPIGEYKVSVCLGTACYVKGAQGILEEIEKELDIKHGGTTPDLKFSIIEARCLGDCGLAPVFTINDDVYPHVKKEDIKEILAKYR</sequence>
<keyword evidence="9" id="KW-1185">Reference proteome</keyword>
<dbReference type="CDD" id="cd03064">
    <property type="entry name" value="TRX_Fd_NuoE"/>
    <property type="match status" value="1"/>
</dbReference>
<dbReference type="GO" id="GO:0046872">
    <property type="term" value="F:metal ion binding"/>
    <property type="evidence" value="ECO:0007669"/>
    <property type="project" value="UniProtKB-KW"/>
</dbReference>
<comment type="cofactor">
    <cofactor evidence="7">
        <name>[2Fe-2S] cluster</name>
        <dbReference type="ChEBI" id="CHEBI:190135"/>
    </cofactor>
    <text evidence="7">Binds 1 [2Fe-2S] cluster.</text>
</comment>
<evidence type="ECO:0000256" key="4">
    <source>
        <dbReference type="ARBA" id="ARBA00023004"/>
    </source>
</evidence>
<dbReference type="GO" id="GO:0051537">
    <property type="term" value="F:2 iron, 2 sulfur cluster binding"/>
    <property type="evidence" value="ECO:0007669"/>
    <property type="project" value="UniProtKB-KW"/>
</dbReference>
<keyword evidence="3 7" id="KW-0479">Metal-binding</keyword>
<dbReference type="GO" id="GO:0050583">
    <property type="term" value="F:hydrogen dehydrogenase (NADP+) activity"/>
    <property type="evidence" value="ECO:0007669"/>
    <property type="project" value="UniProtKB-EC"/>
</dbReference>
<dbReference type="PANTHER" id="PTHR43342">
    <property type="entry name" value="NADH-QUINONE OXIDOREDUCTASE, E SUBUNIT"/>
    <property type="match status" value="1"/>
</dbReference>
<dbReference type="AlphaFoldDB" id="A0A1U7M8X2"/>
<comment type="similarity">
    <text evidence="1">Belongs to the complex I 24 kDa subunit family.</text>
</comment>
<feature type="binding site" evidence="7">
    <location>
        <position position="128"/>
    </location>
    <ligand>
        <name>[2Fe-2S] cluster</name>
        <dbReference type="ChEBI" id="CHEBI:190135"/>
    </ligand>
</feature>
<dbReference type="RefSeq" id="WP_075724327.1">
    <property type="nucleotide sequence ID" value="NZ_LTDM01000003.1"/>
</dbReference>
<dbReference type="Gene3D" id="3.40.30.10">
    <property type="entry name" value="Glutaredoxin"/>
    <property type="match status" value="1"/>
</dbReference>
<keyword evidence="8" id="KW-0560">Oxidoreductase</keyword>
<dbReference type="PIRSF" id="PIRSF000216">
    <property type="entry name" value="NADH_DH_24kDa"/>
    <property type="match status" value="1"/>
</dbReference>
<gene>
    <name evidence="8" type="primary">hndA</name>
    <name evidence="8" type="ORF">TICRE_02600</name>
</gene>
<dbReference type="PROSITE" id="PS01099">
    <property type="entry name" value="COMPLEX1_24K"/>
    <property type="match status" value="1"/>
</dbReference>
<feature type="binding site" evidence="7">
    <location>
        <position position="87"/>
    </location>
    <ligand>
        <name>[2Fe-2S] cluster</name>
        <dbReference type="ChEBI" id="CHEBI:190135"/>
    </ligand>
</feature>
<dbReference type="PANTHER" id="PTHR43342:SF2">
    <property type="entry name" value="POTENTIAL NAD-REDUCING HYDROGENASE SUBUNIT"/>
    <property type="match status" value="1"/>
</dbReference>
<reference evidence="8 9" key="1">
    <citation type="submission" date="2016-02" db="EMBL/GenBank/DDBJ databases">
        <title>Genome sequence of Tissierella creatinophila DSM 6911.</title>
        <authorList>
            <person name="Poehlein A."/>
            <person name="Daniel R."/>
        </authorList>
    </citation>
    <scope>NUCLEOTIDE SEQUENCE [LARGE SCALE GENOMIC DNA]</scope>
    <source>
        <strain evidence="8 9">DSM 6911</strain>
    </source>
</reference>
<evidence type="ECO:0000256" key="6">
    <source>
        <dbReference type="ARBA" id="ARBA00034078"/>
    </source>
</evidence>
<evidence type="ECO:0000313" key="9">
    <source>
        <dbReference type="Proteomes" id="UP000186112"/>
    </source>
</evidence>
<dbReference type="Gene3D" id="1.10.10.1590">
    <property type="entry name" value="NADH-quinone oxidoreductase subunit E"/>
    <property type="match status" value="1"/>
</dbReference>
<keyword evidence="2 7" id="KW-0001">2Fe-2S</keyword>
<dbReference type="InterPro" id="IPR041921">
    <property type="entry name" value="NuoE_N"/>
</dbReference>
<evidence type="ECO:0000256" key="5">
    <source>
        <dbReference type="ARBA" id="ARBA00023014"/>
    </source>
</evidence>
<comment type="caution">
    <text evidence="8">The sequence shown here is derived from an EMBL/GenBank/DDBJ whole genome shotgun (WGS) entry which is preliminary data.</text>
</comment>
<dbReference type="FunFam" id="3.40.30.10:FF:000015">
    <property type="entry name" value="NADH-quinone oxidoreductase subunit E"/>
    <property type="match status" value="1"/>
</dbReference>
<evidence type="ECO:0000256" key="2">
    <source>
        <dbReference type="ARBA" id="ARBA00022714"/>
    </source>
</evidence>
<keyword evidence="4 7" id="KW-0408">Iron</keyword>
<feature type="binding site" evidence="7">
    <location>
        <position position="92"/>
    </location>
    <ligand>
        <name>[2Fe-2S] cluster</name>
        <dbReference type="ChEBI" id="CHEBI:190135"/>
    </ligand>
</feature>
<dbReference type="SUPFAM" id="SSF52833">
    <property type="entry name" value="Thioredoxin-like"/>
    <property type="match status" value="1"/>
</dbReference>
<dbReference type="EMBL" id="LTDM01000003">
    <property type="protein sequence ID" value="OLS03747.1"/>
    <property type="molecule type" value="Genomic_DNA"/>
</dbReference>
<keyword evidence="5 7" id="KW-0411">Iron-sulfur</keyword>
<dbReference type="InterPro" id="IPR042128">
    <property type="entry name" value="NuoE_dom"/>
</dbReference>
<dbReference type="Proteomes" id="UP000186112">
    <property type="component" value="Unassembled WGS sequence"/>
</dbReference>
<dbReference type="Pfam" id="PF01257">
    <property type="entry name" value="2Fe-2S_thioredx"/>
    <property type="match status" value="1"/>
</dbReference>
<evidence type="ECO:0000256" key="3">
    <source>
        <dbReference type="ARBA" id="ARBA00022723"/>
    </source>
</evidence>
<evidence type="ECO:0000256" key="7">
    <source>
        <dbReference type="PIRSR" id="PIRSR000216-1"/>
    </source>
</evidence>
<accession>A0A1U7M8X2</accession>
<dbReference type="InterPro" id="IPR036249">
    <property type="entry name" value="Thioredoxin-like_sf"/>
</dbReference>
<comment type="cofactor">
    <cofactor evidence="6">
        <name>[2Fe-2S] cluster</name>
        <dbReference type="ChEBI" id="CHEBI:190135"/>
    </cofactor>
</comment>
<name>A0A1U7M8X2_TISCR</name>
<dbReference type="EC" id="1.12.1.3" evidence="8"/>